<evidence type="ECO:0000256" key="1">
    <source>
        <dbReference type="SAM" id="SignalP"/>
    </source>
</evidence>
<keyword evidence="1" id="KW-0732">Signal</keyword>
<protein>
    <submittedName>
        <fullName evidence="2">Uncharacterized protein</fullName>
    </submittedName>
</protein>
<proteinExistence type="predicted"/>
<dbReference type="InterPro" id="IPR015943">
    <property type="entry name" value="WD40/YVTN_repeat-like_dom_sf"/>
</dbReference>
<feature type="chain" id="PRO_5016267091" evidence="1">
    <location>
        <begin position="28"/>
        <end position="358"/>
    </location>
</feature>
<organism evidence="2 3">
    <name type="scientific">Hymenobacter nivis</name>
    <dbReference type="NCBI Taxonomy" id="1850093"/>
    <lineage>
        <taxon>Bacteria</taxon>
        <taxon>Pseudomonadati</taxon>
        <taxon>Bacteroidota</taxon>
        <taxon>Cytophagia</taxon>
        <taxon>Cytophagales</taxon>
        <taxon>Hymenobacteraceae</taxon>
        <taxon>Hymenobacter</taxon>
    </lineage>
</organism>
<dbReference type="Gene3D" id="2.130.10.10">
    <property type="entry name" value="YVTN repeat-like/Quinoprotein amine dehydrogenase"/>
    <property type="match status" value="1"/>
</dbReference>
<dbReference type="Proteomes" id="UP000245999">
    <property type="component" value="Chromosome"/>
</dbReference>
<dbReference type="RefSeq" id="WP_109654799.1">
    <property type="nucleotide sequence ID" value="NZ_CP029145.1"/>
</dbReference>
<dbReference type="AlphaFoldDB" id="A0A2Z3GIZ1"/>
<keyword evidence="3" id="KW-1185">Reference proteome</keyword>
<accession>A0A2Z3GIZ1</accession>
<dbReference type="OrthoDB" id="9809670at2"/>
<reference evidence="3" key="1">
    <citation type="submission" date="2018-04" db="EMBL/GenBank/DDBJ databases">
        <title>Complete genome of Antarctic heterotrophic bacterium Hymenobacter nivis.</title>
        <authorList>
            <person name="Terashima M."/>
        </authorList>
    </citation>
    <scope>NUCLEOTIDE SEQUENCE [LARGE SCALE GENOMIC DNA]</scope>
    <source>
        <strain evidence="3">NBRC 111535</strain>
    </source>
</reference>
<evidence type="ECO:0000313" key="3">
    <source>
        <dbReference type="Proteomes" id="UP000245999"/>
    </source>
</evidence>
<dbReference type="EMBL" id="CP029145">
    <property type="protein sequence ID" value="AWM31892.1"/>
    <property type="molecule type" value="Genomic_DNA"/>
</dbReference>
<dbReference type="KEGG" id="hnv:DDQ68_03265"/>
<evidence type="ECO:0000313" key="2">
    <source>
        <dbReference type="EMBL" id="AWM31892.1"/>
    </source>
</evidence>
<gene>
    <name evidence="2" type="ORF">DDQ68_03265</name>
</gene>
<feature type="signal peptide" evidence="1">
    <location>
        <begin position="1"/>
        <end position="27"/>
    </location>
</feature>
<sequence>MPLPHPLFRRHFLLGALLGLLPGASQAAAARPRPHYTVAGHEQPVALLRAGRATHLVTQHSVFRLEGAQFVRKHQLPSVIQCTSAADTVLWLGTWQGAQGLSLGAAGCRPHPLALPGAAATARITALFQDAQGALWAGADDYEAFRRAPDGAFVAELNTPAITAGAATADGSVWLGTNMGLNRKQGPAWTRYNEEGVANREIPDNLVEKLLPDNTGALWVIMSDAISVLNPKSQAAGEAEVPTVKFLGRPGNKVFGVASVPGAGRVFATAMGLLLLPAAPAGALAAPATDEVAPQRLLVPLPALPGATTSAPPLLVQVDAQQRVWLAGADEVTVLTAKEFRKFAQRAPAATPGLANWP</sequence>
<name>A0A2Z3GIZ1_9BACT</name>